<comment type="caution">
    <text evidence="1">The sequence shown here is derived from an EMBL/GenBank/DDBJ whole genome shotgun (WGS) entry which is preliminary data.</text>
</comment>
<keyword evidence="2" id="KW-1185">Reference proteome</keyword>
<dbReference type="RefSeq" id="WP_036640118.1">
    <property type="nucleotide sequence ID" value="NZ_JFZB01000052.1"/>
</dbReference>
<dbReference type="Proteomes" id="UP000028824">
    <property type="component" value="Unassembled WGS sequence"/>
</dbReference>
<evidence type="ECO:0000313" key="2">
    <source>
        <dbReference type="Proteomes" id="UP000028824"/>
    </source>
</evidence>
<dbReference type="AlphaFoldDB" id="A0A086XQP8"/>
<dbReference type="OrthoDB" id="6986040at2"/>
<sequence length="384" mass="40646">MSDPVLWPFAPAQQVAEVLEWSTDVLQAESAEQRIGLRPVPRETLTLTHRLDALGMAQAGYLARLGYVGDWLVPLWHQARQPTAALTQGTTEIPIDTTCSDFRAGERVAIAADGGAAAVATISAVADDSLTLSAALALQLPAVTTAPGRLLIAPVRTAILSAEVAVSRKRQSDGVATAGFLLRDAPALDAPDQTLYLGRPVLTDPTILRGDLASSMSRTVEYVDNGFGPVVVEPVNTWFVRSETLTRKAQGPAARWALRRWLYALQGRRLSFWLPSWGRDLQLRAAVTATATSLTVAPLGPVAGYVGRKIVAETSAGLAFATIAAAVESGLDHVLTLGAAFGTALPVGAPIHFMSAVRADADRFEIAHGLVASEVNIPLIEVPE</sequence>
<name>A0A086XQP8_9RHOB</name>
<dbReference type="STRING" id="1105367.CG50_10625"/>
<reference evidence="1 2" key="1">
    <citation type="submission" date="2014-03" db="EMBL/GenBank/DDBJ databases">
        <title>Genome of Paenirhodobacter enshiensis DW2-9.</title>
        <authorList>
            <person name="Wang D."/>
            <person name="Wang G."/>
        </authorList>
    </citation>
    <scope>NUCLEOTIDE SEQUENCE [LARGE SCALE GENOMIC DNA]</scope>
    <source>
        <strain evidence="1 2">DW2-9</strain>
    </source>
</reference>
<dbReference type="EMBL" id="JFZB01000052">
    <property type="protein sequence ID" value="KFI24348.1"/>
    <property type="molecule type" value="Genomic_DNA"/>
</dbReference>
<accession>A0A086XQP8</accession>
<protein>
    <submittedName>
        <fullName evidence="1">Uncharacterized protein</fullName>
    </submittedName>
</protein>
<proteinExistence type="predicted"/>
<organism evidence="1 2">
    <name type="scientific">Paenirhodobacter enshiensis</name>
    <dbReference type="NCBI Taxonomy" id="1105367"/>
    <lineage>
        <taxon>Bacteria</taxon>
        <taxon>Pseudomonadati</taxon>
        <taxon>Pseudomonadota</taxon>
        <taxon>Alphaproteobacteria</taxon>
        <taxon>Rhodobacterales</taxon>
        <taxon>Rhodobacter group</taxon>
        <taxon>Paenirhodobacter</taxon>
    </lineage>
</organism>
<dbReference type="eggNOG" id="COG2304">
    <property type="taxonomic scope" value="Bacteria"/>
</dbReference>
<gene>
    <name evidence="1" type="ORF">CG50_10625</name>
</gene>
<evidence type="ECO:0000313" key="1">
    <source>
        <dbReference type="EMBL" id="KFI24348.1"/>
    </source>
</evidence>